<dbReference type="Gene3D" id="3.30.1360.120">
    <property type="entry name" value="Probable tRNA modification gtpase trme, domain 1"/>
    <property type="match status" value="1"/>
</dbReference>
<dbReference type="Gene3D" id="3.10.20.440">
    <property type="entry name" value="2Fe-2S iron-sulphur cluster binding domain, sarcosine oxidase, alpha subunit, N-terminal domain"/>
    <property type="match status" value="1"/>
</dbReference>
<dbReference type="InterPro" id="IPR042204">
    <property type="entry name" value="2Fe-2S-bd_N"/>
</dbReference>
<dbReference type="InterPro" id="IPR013977">
    <property type="entry name" value="GcvT_C"/>
</dbReference>
<dbReference type="InterPro" id="IPR028896">
    <property type="entry name" value="GcvT/YgfZ/DmdA"/>
</dbReference>
<dbReference type="SUPFAM" id="SSF51905">
    <property type="entry name" value="FAD/NAD(P)-binding domain"/>
    <property type="match status" value="1"/>
</dbReference>
<dbReference type="InterPro" id="IPR036188">
    <property type="entry name" value="FAD/NAD-bd_sf"/>
</dbReference>
<sequence>MSGFRIASGGLIDRAKPVSFTFDGKHYQGYAGDTLASALLANGVKLVGRSFKYHRPRGILSAGSEEPNALVELRTGAYREPNTRATMAEIFNGLEASSQNRGFSLKYDPLAVNNLLSPFFAAGFYYKTFMWPAKLWEKFYEPMIRRAAGLGRNAGVPDPDTYEKTTEFCDVLVIGGGADGLCAAREAAASGGRVLVCDENAALETPDLPANVKFMPRTTVFAVYDGGTYAALERLTDHLPVSDAPRQRLTKIVAERSILATGALERPMVFGHNDKPGSMLAGAVAIYITRYGVAPGRNAVLFINNDDAASLIPLLVSAKVQISGVVDSRPKSSDLVHDLAREAGVPVFAGAVITRALGCQSVKGAEIRLNNGGVLKLECDLIASSGGFNPNVALTSHFDGKPVWDDAISAFIPGNLPPGMEVIGKAAGQGINLNIQPCWHVGAYPGKSFVDFQNDVTVKDIRLAHQEGFSSVEHVKRYTTLGMATDQGKTANVNALALLAEATGKTVPETGTTRFRPPYTPVAIGALAGPHKGKFFKPTRCAPTHEFSEAQGAVFVETGMWLRAQYYPRAGEDWLAAAQREVNTVRNHVGICDVTTLGKIDIQGPDAAKFLECVYTNSWTNLAVGRVRYGLMLREDGMVMDDGTTARLGKQHFVMTTTTANAAKVMQHLEFCSQVLWPELDVTFISVTDQWAQIAVAGPDSRATLEKLVDAPFDIGNEAFPYMGCAELTICGGTPARLFRISFSGELAYEIAVPARYGNALAAKLMEAGAEFGIAPYGTEALGIMRIEKGHAAGPELNGQTTAHDLGLHKLLSKKKDFIGRALAARPALTDPARPTLVGLRPVDGVSIIRAGSHLLPVGAAATAENDQGHVSSAARSPSLGSIALALLANGPARIGEQIRVYDPVRNGDTLAEIVNPVHYDPSGSRLHA</sequence>
<proteinExistence type="inferred from homology"/>
<feature type="domain" description="GCVT N-terminal" evidence="3">
    <location>
        <begin position="545"/>
        <end position="816"/>
    </location>
</feature>
<dbReference type="InterPro" id="IPR041117">
    <property type="entry name" value="SoxA_A3"/>
</dbReference>
<dbReference type="AlphaFoldDB" id="A0A840VC50"/>
<dbReference type="Pfam" id="PF17806">
    <property type="entry name" value="SO_alpha_A3"/>
    <property type="match status" value="1"/>
</dbReference>
<comment type="caution">
    <text evidence="6">The sequence shown here is derived from an EMBL/GenBank/DDBJ whole genome shotgun (WGS) entry which is preliminary data.</text>
</comment>
<dbReference type="SUPFAM" id="SSF101790">
    <property type="entry name" value="Aminomethyltransferase beta-barrel domain"/>
    <property type="match status" value="1"/>
</dbReference>
<dbReference type="Pfam" id="PF13510">
    <property type="entry name" value="Fer2_4"/>
    <property type="match status" value="1"/>
</dbReference>
<reference evidence="6 7" key="1">
    <citation type="submission" date="2020-08" db="EMBL/GenBank/DDBJ databases">
        <title>Genomic Encyclopedia of Type Strains, Phase IV (KMG-IV): sequencing the most valuable type-strain genomes for metagenomic binning, comparative biology and taxonomic classification.</title>
        <authorList>
            <person name="Goeker M."/>
        </authorList>
    </citation>
    <scope>NUCLEOTIDE SEQUENCE [LARGE SCALE GENOMIC DNA]</scope>
    <source>
        <strain evidence="6 7">DSM 27026</strain>
    </source>
</reference>
<dbReference type="Pfam" id="PF01571">
    <property type="entry name" value="GCV_T"/>
    <property type="match status" value="1"/>
</dbReference>
<evidence type="ECO:0000313" key="6">
    <source>
        <dbReference type="EMBL" id="MBB5373204.1"/>
    </source>
</evidence>
<feature type="domain" description="Aminomethyltransferase C-terminal" evidence="4">
    <location>
        <begin position="837"/>
        <end position="921"/>
    </location>
</feature>
<dbReference type="EC" id="1.5.3.1" evidence="6"/>
<evidence type="ECO:0000256" key="2">
    <source>
        <dbReference type="ARBA" id="ARBA00023002"/>
    </source>
</evidence>
<dbReference type="Pfam" id="PF08669">
    <property type="entry name" value="GCV_T_C"/>
    <property type="match status" value="1"/>
</dbReference>
<evidence type="ECO:0000259" key="5">
    <source>
        <dbReference type="Pfam" id="PF17806"/>
    </source>
</evidence>
<dbReference type="EMBL" id="JACHFJ010000005">
    <property type="protein sequence ID" value="MBB5373204.1"/>
    <property type="molecule type" value="Genomic_DNA"/>
</dbReference>
<dbReference type="Gene3D" id="3.50.50.60">
    <property type="entry name" value="FAD/NAD(P)-binding domain"/>
    <property type="match status" value="1"/>
</dbReference>
<evidence type="ECO:0000259" key="4">
    <source>
        <dbReference type="Pfam" id="PF08669"/>
    </source>
</evidence>
<organism evidence="6 7">
    <name type="scientific">Acidocella aromatica</name>
    <dbReference type="NCBI Taxonomy" id="1303579"/>
    <lineage>
        <taxon>Bacteria</taxon>
        <taxon>Pseudomonadati</taxon>
        <taxon>Pseudomonadota</taxon>
        <taxon>Alphaproteobacteria</taxon>
        <taxon>Acetobacterales</taxon>
        <taxon>Acidocellaceae</taxon>
        <taxon>Acidocella</taxon>
    </lineage>
</organism>
<keyword evidence="7" id="KW-1185">Reference proteome</keyword>
<protein>
    <submittedName>
        <fullName evidence="6">Sarcosine oxidase subunit alpha</fullName>
        <ecNumber evidence="6">1.5.3.1</ecNumber>
    </submittedName>
</protein>
<dbReference type="InterPro" id="IPR029043">
    <property type="entry name" value="GcvT/YgfZ_C"/>
</dbReference>
<dbReference type="PANTHER" id="PTHR43757:SF2">
    <property type="entry name" value="AMINOMETHYLTRANSFERASE, MITOCHONDRIAL"/>
    <property type="match status" value="1"/>
</dbReference>
<dbReference type="Proteomes" id="UP000553706">
    <property type="component" value="Unassembled WGS sequence"/>
</dbReference>
<evidence type="ECO:0000259" key="3">
    <source>
        <dbReference type="Pfam" id="PF01571"/>
    </source>
</evidence>
<dbReference type="PANTHER" id="PTHR43757">
    <property type="entry name" value="AMINOMETHYLTRANSFERASE"/>
    <property type="match status" value="1"/>
</dbReference>
<dbReference type="GO" id="GO:0008115">
    <property type="term" value="F:sarcosine oxidase activity"/>
    <property type="evidence" value="ECO:0007669"/>
    <property type="project" value="UniProtKB-EC"/>
</dbReference>
<evidence type="ECO:0000313" key="7">
    <source>
        <dbReference type="Proteomes" id="UP000553706"/>
    </source>
</evidence>
<comment type="similarity">
    <text evidence="1">Belongs to the GcvT family.</text>
</comment>
<feature type="domain" description="SoxA A3" evidence="5">
    <location>
        <begin position="446"/>
        <end position="529"/>
    </location>
</feature>
<dbReference type="InterPro" id="IPR041854">
    <property type="entry name" value="BFD-like_2Fe2S-bd_dom_sf"/>
</dbReference>
<evidence type="ECO:0000256" key="1">
    <source>
        <dbReference type="ARBA" id="ARBA00008609"/>
    </source>
</evidence>
<dbReference type="InterPro" id="IPR006222">
    <property type="entry name" value="GCVT_N"/>
</dbReference>
<gene>
    <name evidence="6" type="ORF">HNP71_001463</name>
</gene>
<keyword evidence="2 6" id="KW-0560">Oxidoreductase</keyword>
<dbReference type="RefSeq" id="WP_183266221.1">
    <property type="nucleotide sequence ID" value="NZ_JACHFJ010000005.1"/>
</dbReference>
<accession>A0A840VC50</accession>
<name>A0A840VC50_9PROT</name>
<dbReference type="SUPFAM" id="SSF103025">
    <property type="entry name" value="Folate-binding domain"/>
    <property type="match status" value="1"/>
</dbReference>
<dbReference type="InterPro" id="IPR027266">
    <property type="entry name" value="TrmE/GcvT-like"/>
</dbReference>
<dbReference type="Gene3D" id="1.10.10.1100">
    <property type="entry name" value="BFD-like [2Fe-2S]-binding domain"/>
    <property type="match status" value="1"/>
</dbReference>